<organism evidence="5 6">
    <name type="scientific">Hyaloscypha bicolor E</name>
    <dbReference type="NCBI Taxonomy" id="1095630"/>
    <lineage>
        <taxon>Eukaryota</taxon>
        <taxon>Fungi</taxon>
        <taxon>Dikarya</taxon>
        <taxon>Ascomycota</taxon>
        <taxon>Pezizomycotina</taxon>
        <taxon>Leotiomycetes</taxon>
        <taxon>Helotiales</taxon>
        <taxon>Hyaloscyphaceae</taxon>
        <taxon>Hyaloscypha</taxon>
        <taxon>Hyaloscypha bicolor</taxon>
    </lineage>
</organism>
<dbReference type="OrthoDB" id="341511at2759"/>
<dbReference type="FunCoup" id="A0A2J6TVZ7">
    <property type="interactions" value="37"/>
</dbReference>
<dbReference type="InterPro" id="IPR042470">
    <property type="entry name" value="RMI1_N_C_sf"/>
</dbReference>
<evidence type="ECO:0000256" key="1">
    <source>
        <dbReference type="ARBA" id="ARBA00006395"/>
    </source>
</evidence>
<comment type="similarity">
    <text evidence="1">Belongs to the RMI1 family.</text>
</comment>
<accession>A0A2J6TVZ7</accession>
<evidence type="ECO:0000256" key="2">
    <source>
        <dbReference type="ARBA" id="ARBA00018987"/>
    </source>
</evidence>
<dbReference type="GO" id="GO:0016604">
    <property type="term" value="C:nuclear body"/>
    <property type="evidence" value="ECO:0007669"/>
    <property type="project" value="TreeGrafter"/>
</dbReference>
<dbReference type="GO" id="GO:0031422">
    <property type="term" value="C:RecQ family helicase-topoisomerase III complex"/>
    <property type="evidence" value="ECO:0007669"/>
    <property type="project" value="TreeGrafter"/>
</dbReference>
<evidence type="ECO:0000313" key="5">
    <source>
        <dbReference type="EMBL" id="PMD67128.1"/>
    </source>
</evidence>
<evidence type="ECO:0000259" key="4">
    <source>
        <dbReference type="Pfam" id="PF08585"/>
    </source>
</evidence>
<feature type="compositionally biased region" description="Polar residues" evidence="3">
    <location>
        <begin position="136"/>
        <end position="146"/>
    </location>
</feature>
<dbReference type="Proteomes" id="UP000235371">
    <property type="component" value="Unassembled WGS sequence"/>
</dbReference>
<reference evidence="5 6" key="1">
    <citation type="submission" date="2016-04" db="EMBL/GenBank/DDBJ databases">
        <title>A degradative enzymes factory behind the ericoid mycorrhizal symbiosis.</title>
        <authorList>
            <consortium name="DOE Joint Genome Institute"/>
            <person name="Martino E."/>
            <person name="Morin E."/>
            <person name="Grelet G."/>
            <person name="Kuo A."/>
            <person name="Kohler A."/>
            <person name="Daghino S."/>
            <person name="Barry K."/>
            <person name="Choi C."/>
            <person name="Cichocki N."/>
            <person name="Clum A."/>
            <person name="Copeland A."/>
            <person name="Hainaut M."/>
            <person name="Haridas S."/>
            <person name="Labutti K."/>
            <person name="Lindquist E."/>
            <person name="Lipzen A."/>
            <person name="Khouja H.-R."/>
            <person name="Murat C."/>
            <person name="Ohm R."/>
            <person name="Olson A."/>
            <person name="Spatafora J."/>
            <person name="Veneault-Fourrey C."/>
            <person name="Henrissat B."/>
            <person name="Grigoriev I."/>
            <person name="Martin F."/>
            <person name="Perotto S."/>
        </authorList>
    </citation>
    <scope>NUCLEOTIDE SEQUENCE [LARGE SCALE GENOMIC DNA]</scope>
    <source>
        <strain evidence="5 6">E</strain>
    </source>
</reference>
<dbReference type="PANTHER" id="PTHR14790">
    <property type="entry name" value="RECQ-MEDIATED GENOME INSTABILITY PROTEIN 1 RMI1"/>
    <property type="match status" value="1"/>
</dbReference>
<dbReference type="GO" id="GO:0000712">
    <property type="term" value="P:resolution of meiotic recombination intermediates"/>
    <property type="evidence" value="ECO:0007669"/>
    <property type="project" value="TreeGrafter"/>
</dbReference>
<dbReference type="InParanoid" id="A0A2J6TVZ7"/>
<dbReference type="EMBL" id="KZ613740">
    <property type="protein sequence ID" value="PMD67128.1"/>
    <property type="molecule type" value="Genomic_DNA"/>
</dbReference>
<sequence length="252" mass="27391">MANPPTLAQLTASLTSLGLPTPHPSFLSPILANGLQKKTPLPGLIATAKLRLLCADFSSPLILASNPAPPAFPPNITDVKIPARKLDRDVVVQVLDVEDIGKSKWSQIELLESVRKGETTKGREVIRVVPNEENRLPSSASTQAIGTQAAGRQGEGGKEGPFKLLMQDCKGNRVYGFELHKVQKVEYPPGMGIGCKILLKRGSQIARGMVLLEPERTVVLGGRIDGLDKAWREGWEQRLRELVERETRGRGG</sequence>
<dbReference type="GO" id="GO:0000724">
    <property type="term" value="P:double-strand break repair via homologous recombination"/>
    <property type="evidence" value="ECO:0007669"/>
    <property type="project" value="TreeGrafter"/>
</dbReference>
<feature type="region of interest" description="Disordered" evidence="3">
    <location>
        <begin position="136"/>
        <end position="159"/>
    </location>
</feature>
<evidence type="ECO:0000256" key="3">
    <source>
        <dbReference type="SAM" id="MobiDB-lite"/>
    </source>
</evidence>
<dbReference type="STRING" id="1095630.A0A2J6TVZ7"/>
<dbReference type="AlphaFoldDB" id="A0A2J6TVZ7"/>
<name>A0A2J6TVZ7_9HELO</name>
<keyword evidence="6" id="KW-1185">Reference proteome</keyword>
<proteinExistence type="inferred from homology"/>
<evidence type="ECO:0000313" key="6">
    <source>
        <dbReference type="Proteomes" id="UP000235371"/>
    </source>
</evidence>
<dbReference type="RefSeq" id="XP_024744032.1">
    <property type="nucleotide sequence ID" value="XM_024873180.1"/>
</dbReference>
<dbReference type="PANTHER" id="PTHR14790:SF15">
    <property type="entry name" value="RECQ-MEDIATED GENOME INSTABILITY PROTEIN 1"/>
    <property type="match status" value="1"/>
</dbReference>
<protein>
    <recommendedName>
        <fullName evidence="2">RecQ-mediated genome instability protein 1</fullName>
    </recommendedName>
</protein>
<gene>
    <name evidence="5" type="ORF">K444DRAFT_489224</name>
</gene>
<dbReference type="InterPro" id="IPR013894">
    <property type="entry name" value="RMI1_OB"/>
</dbReference>
<dbReference type="Gene3D" id="2.40.50.770">
    <property type="entry name" value="RecQ-mediated genome instability protein Rmi1, C-terminal domain"/>
    <property type="match status" value="1"/>
</dbReference>
<dbReference type="GeneID" id="36581260"/>
<dbReference type="Pfam" id="PF08585">
    <property type="entry name" value="RMI1_N_C"/>
    <property type="match status" value="1"/>
</dbReference>
<feature type="non-terminal residue" evidence="5">
    <location>
        <position position="252"/>
    </location>
</feature>
<feature type="domain" description="RecQ mediated genome instability protein 1 OB-fold" evidence="4">
    <location>
        <begin position="73"/>
        <end position="234"/>
    </location>
</feature>
<dbReference type="SMART" id="SM01161">
    <property type="entry name" value="DUF1767"/>
    <property type="match status" value="1"/>
</dbReference>